<proteinExistence type="predicted"/>
<dbReference type="Proteomes" id="UP000265520">
    <property type="component" value="Unassembled WGS sequence"/>
</dbReference>
<evidence type="ECO:0000313" key="1">
    <source>
        <dbReference type="EMBL" id="MCI19000.1"/>
    </source>
</evidence>
<name>A0A392Q5K0_9FABA</name>
<sequence length="45" mass="4900">TLIIIDLDVIEDKCDLIGHHPLSLPDDEPCSHIASSVDSNSCHCK</sequence>
<dbReference type="EMBL" id="LXQA010112777">
    <property type="protein sequence ID" value="MCI19000.1"/>
    <property type="molecule type" value="Genomic_DNA"/>
</dbReference>
<dbReference type="AlphaFoldDB" id="A0A392Q5K0"/>
<feature type="non-terminal residue" evidence="1">
    <location>
        <position position="1"/>
    </location>
</feature>
<organism evidence="1 2">
    <name type="scientific">Trifolium medium</name>
    <dbReference type="NCBI Taxonomy" id="97028"/>
    <lineage>
        <taxon>Eukaryota</taxon>
        <taxon>Viridiplantae</taxon>
        <taxon>Streptophyta</taxon>
        <taxon>Embryophyta</taxon>
        <taxon>Tracheophyta</taxon>
        <taxon>Spermatophyta</taxon>
        <taxon>Magnoliopsida</taxon>
        <taxon>eudicotyledons</taxon>
        <taxon>Gunneridae</taxon>
        <taxon>Pentapetalae</taxon>
        <taxon>rosids</taxon>
        <taxon>fabids</taxon>
        <taxon>Fabales</taxon>
        <taxon>Fabaceae</taxon>
        <taxon>Papilionoideae</taxon>
        <taxon>50 kb inversion clade</taxon>
        <taxon>NPAAA clade</taxon>
        <taxon>Hologalegina</taxon>
        <taxon>IRL clade</taxon>
        <taxon>Trifolieae</taxon>
        <taxon>Trifolium</taxon>
    </lineage>
</organism>
<accession>A0A392Q5K0</accession>
<keyword evidence="2" id="KW-1185">Reference proteome</keyword>
<reference evidence="1 2" key="1">
    <citation type="journal article" date="2018" name="Front. Plant Sci.">
        <title>Red Clover (Trifolium pratense) and Zigzag Clover (T. medium) - A Picture of Genomic Similarities and Differences.</title>
        <authorList>
            <person name="Dluhosova J."/>
            <person name="Istvanek J."/>
            <person name="Nedelnik J."/>
            <person name="Repkova J."/>
        </authorList>
    </citation>
    <scope>NUCLEOTIDE SEQUENCE [LARGE SCALE GENOMIC DNA]</scope>
    <source>
        <strain evidence="2">cv. 10/8</strain>
        <tissue evidence="1">Leaf</tissue>
    </source>
</reference>
<comment type="caution">
    <text evidence="1">The sequence shown here is derived from an EMBL/GenBank/DDBJ whole genome shotgun (WGS) entry which is preliminary data.</text>
</comment>
<evidence type="ECO:0000313" key="2">
    <source>
        <dbReference type="Proteomes" id="UP000265520"/>
    </source>
</evidence>
<protein>
    <submittedName>
        <fullName evidence="1">Uncharacterized protein</fullName>
    </submittedName>
</protein>